<feature type="compositionally biased region" description="Basic residues" evidence="4">
    <location>
        <begin position="76"/>
        <end position="87"/>
    </location>
</feature>
<evidence type="ECO:0000313" key="7">
    <source>
        <dbReference type="Proteomes" id="UP000076154"/>
    </source>
</evidence>
<dbReference type="EMBL" id="LUEZ02000021">
    <property type="protein sequence ID" value="RDB26968.1"/>
    <property type="molecule type" value="Genomic_DNA"/>
</dbReference>
<evidence type="ECO:0000259" key="5">
    <source>
        <dbReference type="PROSITE" id="PS50118"/>
    </source>
</evidence>
<feature type="region of interest" description="Disordered" evidence="4">
    <location>
        <begin position="43"/>
        <end position="91"/>
    </location>
</feature>
<dbReference type="InterPro" id="IPR036910">
    <property type="entry name" value="HMG_box_dom_sf"/>
</dbReference>
<dbReference type="CDD" id="cd01389">
    <property type="entry name" value="HMG-box_ROX1-like"/>
    <property type="match status" value="1"/>
</dbReference>
<dbReference type="STRING" id="39966.A0A369JZ09"/>
<feature type="region of interest" description="Disordered" evidence="4">
    <location>
        <begin position="440"/>
        <end position="464"/>
    </location>
</feature>
<evidence type="ECO:0000256" key="2">
    <source>
        <dbReference type="ARBA" id="ARBA00023242"/>
    </source>
</evidence>
<dbReference type="Pfam" id="PF00505">
    <property type="entry name" value="HMG_box"/>
    <property type="match status" value="1"/>
</dbReference>
<feature type="region of interest" description="Disordered" evidence="4">
    <location>
        <begin position="282"/>
        <end position="303"/>
    </location>
</feature>
<dbReference type="PANTHER" id="PTHR45789">
    <property type="entry name" value="FI18025P1"/>
    <property type="match status" value="1"/>
</dbReference>
<sequence>MPAVRLARRRRSSLAISFTPAKAGIYGIPRPVTFAPNVTPITYEAPEGSSSSSTPEPSSPTSALFPPSETPAPPPSRRRVPPGKRRSMGYIPRPPNAFMLFRADFVRQKHVPGTIETNHGSLSKIIGNCWRSLPLEEKRVWEVKAKHAKAEHKARYPEYRFRPVHNKNKDKKKEKALTTVEDERRCEEVAQLLLEGKKGDELAAAVRDLDLMRAETPSRHTNTNTHQDQQQPVFHHRRSSSVPLPNDYYPHFPGMPFQPAPFFAPGSRPPTPLARQQRMMLGSRRASSARPATGARSWTLPLPGTTATMLQRDDSPLPDVDTSLFEPSFLDAAAGFTFPVYDNHHQHQQQQQQQSQFDMSMHMNGYEHGQSQGSFGPLDNISPHDILAYANTSSPYHSPDSSLSSSLSSSSYNTSSSHPSTAYSGSPAYSEPLPLPLPLPLPHALPHPNPLTHPNAHPHELPMPIQVHAPQPQSASAAFADMWKEFGGGSFSSDPALGMHMGVEGVFNVDGMGLGLGLEFGGNGNGNGGQEVQVDGGGAVGGMGGMDMGCVPQQGLGQGENVFGGAVELELESLFAPQGYDGAYEQMEQGMGMGMGMAA</sequence>
<protein>
    <submittedName>
        <fullName evidence="6">Repressor ROX1</fullName>
    </submittedName>
</protein>
<dbReference type="InterPro" id="IPR051356">
    <property type="entry name" value="SOX/SOX-like_TF"/>
</dbReference>
<gene>
    <name evidence="6" type="primary">ROX1_2</name>
    <name evidence="6" type="ORF">Hypma_005089</name>
</gene>
<dbReference type="SUPFAM" id="SSF47095">
    <property type="entry name" value="HMG-box"/>
    <property type="match status" value="1"/>
</dbReference>
<dbReference type="SMART" id="SM00398">
    <property type="entry name" value="HMG"/>
    <property type="match status" value="1"/>
</dbReference>
<feature type="compositionally biased region" description="Low complexity" evidence="4">
    <location>
        <begin position="392"/>
        <end position="420"/>
    </location>
</feature>
<evidence type="ECO:0000256" key="3">
    <source>
        <dbReference type="PROSITE-ProRule" id="PRU00267"/>
    </source>
</evidence>
<dbReference type="AlphaFoldDB" id="A0A369JZ09"/>
<evidence type="ECO:0000313" key="6">
    <source>
        <dbReference type="EMBL" id="RDB26968.1"/>
    </source>
</evidence>
<feature type="DNA-binding region" description="HMG box" evidence="3">
    <location>
        <begin position="91"/>
        <end position="160"/>
    </location>
</feature>
<reference evidence="6" key="1">
    <citation type="submission" date="2018-04" db="EMBL/GenBank/DDBJ databases">
        <title>Whole genome sequencing of Hypsizygus marmoreus.</title>
        <authorList>
            <person name="Choi I.-G."/>
            <person name="Min B."/>
            <person name="Kim J.-G."/>
            <person name="Kim S."/>
            <person name="Oh Y.-L."/>
            <person name="Kong W.-S."/>
            <person name="Park H."/>
            <person name="Jeong J."/>
            <person name="Song E.-S."/>
        </authorList>
    </citation>
    <scope>NUCLEOTIDE SEQUENCE [LARGE SCALE GENOMIC DNA]</scope>
    <source>
        <strain evidence="6">51987-8</strain>
    </source>
</reference>
<feature type="region of interest" description="Disordered" evidence="4">
    <location>
        <begin position="392"/>
        <end position="428"/>
    </location>
</feature>
<feature type="compositionally biased region" description="Pro residues" evidence="4">
    <location>
        <begin position="440"/>
        <end position="451"/>
    </location>
</feature>
<evidence type="ECO:0000256" key="4">
    <source>
        <dbReference type="SAM" id="MobiDB-lite"/>
    </source>
</evidence>
<feature type="domain" description="HMG box" evidence="5">
    <location>
        <begin position="91"/>
        <end position="160"/>
    </location>
</feature>
<dbReference type="Gene3D" id="1.10.30.10">
    <property type="entry name" value="High mobility group box domain"/>
    <property type="match status" value="1"/>
</dbReference>
<feature type="compositionally biased region" description="Low complexity" evidence="4">
    <location>
        <begin position="46"/>
        <end position="62"/>
    </location>
</feature>
<evidence type="ECO:0000256" key="1">
    <source>
        <dbReference type="ARBA" id="ARBA00023125"/>
    </source>
</evidence>
<dbReference type="PROSITE" id="PS50118">
    <property type="entry name" value="HMG_BOX_2"/>
    <property type="match status" value="1"/>
</dbReference>
<accession>A0A369JZ09</accession>
<dbReference type="GO" id="GO:0005634">
    <property type="term" value="C:nucleus"/>
    <property type="evidence" value="ECO:0007669"/>
    <property type="project" value="UniProtKB-UniRule"/>
</dbReference>
<dbReference type="Proteomes" id="UP000076154">
    <property type="component" value="Unassembled WGS sequence"/>
</dbReference>
<dbReference type="PANTHER" id="PTHR45789:SF2">
    <property type="entry name" value="FI18025P1"/>
    <property type="match status" value="1"/>
</dbReference>
<keyword evidence="1 3" id="KW-0238">DNA-binding</keyword>
<dbReference type="GO" id="GO:0000981">
    <property type="term" value="F:DNA-binding transcription factor activity, RNA polymerase II-specific"/>
    <property type="evidence" value="ECO:0007669"/>
    <property type="project" value="TreeGrafter"/>
</dbReference>
<keyword evidence="7" id="KW-1185">Reference proteome</keyword>
<name>A0A369JZ09_HYPMA</name>
<proteinExistence type="predicted"/>
<dbReference type="InterPro" id="IPR009071">
    <property type="entry name" value="HMG_box_dom"/>
</dbReference>
<organism evidence="6 7">
    <name type="scientific">Hypsizygus marmoreus</name>
    <name type="common">White beech mushroom</name>
    <name type="synonym">Agaricus marmoreus</name>
    <dbReference type="NCBI Taxonomy" id="39966"/>
    <lineage>
        <taxon>Eukaryota</taxon>
        <taxon>Fungi</taxon>
        <taxon>Dikarya</taxon>
        <taxon>Basidiomycota</taxon>
        <taxon>Agaricomycotina</taxon>
        <taxon>Agaricomycetes</taxon>
        <taxon>Agaricomycetidae</taxon>
        <taxon>Agaricales</taxon>
        <taxon>Tricholomatineae</taxon>
        <taxon>Lyophyllaceae</taxon>
        <taxon>Hypsizygus</taxon>
    </lineage>
</organism>
<comment type="caution">
    <text evidence="6">The sequence shown here is derived from an EMBL/GenBank/DDBJ whole genome shotgun (WGS) entry which is preliminary data.</text>
</comment>
<dbReference type="InParanoid" id="A0A369JZ09"/>
<keyword evidence="2 3" id="KW-0539">Nucleus</keyword>
<dbReference type="OrthoDB" id="6247875at2759"/>
<dbReference type="GO" id="GO:0000978">
    <property type="term" value="F:RNA polymerase II cis-regulatory region sequence-specific DNA binding"/>
    <property type="evidence" value="ECO:0007669"/>
    <property type="project" value="TreeGrafter"/>
</dbReference>